<dbReference type="SUPFAM" id="SSF56317">
    <property type="entry name" value="Carbon-nitrogen hydrolase"/>
    <property type="match status" value="1"/>
</dbReference>
<feature type="domain" description="CN hydrolase" evidence="2">
    <location>
        <begin position="1"/>
        <end position="262"/>
    </location>
</feature>
<protein>
    <submittedName>
        <fullName evidence="3">Amidohydrolase</fullName>
    </submittedName>
</protein>
<dbReference type="PROSITE" id="PS50263">
    <property type="entry name" value="CN_HYDROLASE"/>
    <property type="match status" value="1"/>
</dbReference>
<dbReference type="Gene3D" id="3.60.110.10">
    <property type="entry name" value="Carbon-nitrogen hydrolase"/>
    <property type="match status" value="1"/>
</dbReference>
<evidence type="ECO:0000313" key="3">
    <source>
        <dbReference type="EMBL" id="RII38742.1"/>
    </source>
</evidence>
<gene>
    <name evidence="3" type="ORF">DL237_10850</name>
</gene>
<dbReference type="OrthoDB" id="9811121at2"/>
<evidence type="ECO:0000259" key="2">
    <source>
        <dbReference type="PROSITE" id="PS50263"/>
    </source>
</evidence>
<dbReference type="Pfam" id="PF00795">
    <property type="entry name" value="CN_hydrolase"/>
    <property type="match status" value="1"/>
</dbReference>
<evidence type="ECO:0000256" key="1">
    <source>
        <dbReference type="ARBA" id="ARBA00022801"/>
    </source>
</evidence>
<keyword evidence="1 3" id="KW-0378">Hydrolase</keyword>
<dbReference type="PANTHER" id="PTHR43674">
    <property type="entry name" value="NITRILASE C965.09-RELATED"/>
    <property type="match status" value="1"/>
</dbReference>
<evidence type="ECO:0000313" key="4">
    <source>
        <dbReference type="Proteomes" id="UP000265848"/>
    </source>
</evidence>
<organism evidence="3 4">
    <name type="scientific">Pseudooceanicola sediminis</name>
    <dbReference type="NCBI Taxonomy" id="2211117"/>
    <lineage>
        <taxon>Bacteria</taxon>
        <taxon>Pseudomonadati</taxon>
        <taxon>Pseudomonadota</taxon>
        <taxon>Alphaproteobacteria</taxon>
        <taxon>Rhodobacterales</taxon>
        <taxon>Paracoccaceae</taxon>
        <taxon>Pseudooceanicola</taxon>
    </lineage>
</organism>
<dbReference type="RefSeq" id="WP_119399086.1">
    <property type="nucleotide sequence ID" value="NZ_QWJJ01000008.1"/>
</dbReference>
<dbReference type="AlphaFoldDB" id="A0A399J451"/>
<proteinExistence type="predicted"/>
<dbReference type="InterPro" id="IPR050345">
    <property type="entry name" value="Aliph_Amidase/BUP"/>
</dbReference>
<dbReference type="GO" id="GO:0016811">
    <property type="term" value="F:hydrolase activity, acting on carbon-nitrogen (but not peptide) bonds, in linear amides"/>
    <property type="evidence" value="ECO:0007669"/>
    <property type="project" value="TreeGrafter"/>
</dbReference>
<sequence length="295" mass="31556">MKIATAAYPLSWFDDWAGYEAKLTTWVGEAAAQGADLLVFPEYGAMELASLAGAEVCRDLQRASQAVSDVMGQVAALHLSLAARHGVHILGASGPVVLDGGPGNGRIVNRAALYTPTGQAGFQDKQIMTLWERTPWGVEGLGPLKIFDTALGKIAVNICYDSEYPLLARAQRAADLLLVPSCTDALEGYWRVRIGTMARALENQMVAVMSSTVGACDWLEAVDTNWGMGGIFAPPDQGFPGTGVIAEGQMNQPGWTYGTVDIDAVQRVRSSGNVRNRAHWAEQDTSDSVELCPLK</sequence>
<dbReference type="Proteomes" id="UP000265848">
    <property type="component" value="Unassembled WGS sequence"/>
</dbReference>
<dbReference type="InterPro" id="IPR036526">
    <property type="entry name" value="C-N_Hydrolase_sf"/>
</dbReference>
<dbReference type="EMBL" id="QWJJ01000008">
    <property type="protein sequence ID" value="RII38742.1"/>
    <property type="molecule type" value="Genomic_DNA"/>
</dbReference>
<dbReference type="CDD" id="cd07574">
    <property type="entry name" value="nitrilase_Rim1_like"/>
    <property type="match status" value="1"/>
</dbReference>
<dbReference type="InterPro" id="IPR003010">
    <property type="entry name" value="C-N_Hydrolase"/>
</dbReference>
<keyword evidence="4" id="KW-1185">Reference proteome</keyword>
<comment type="caution">
    <text evidence="3">The sequence shown here is derived from an EMBL/GenBank/DDBJ whole genome shotgun (WGS) entry which is preliminary data.</text>
</comment>
<name>A0A399J451_9RHOB</name>
<dbReference type="PANTHER" id="PTHR43674:SF16">
    <property type="entry name" value="CARBON-NITROGEN FAMILY, PUTATIVE (AFU_ORTHOLOGUE AFUA_5G02350)-RELATED"/>
    <property type="match status" value="1"/>
</dbReference>
<reference evidence="3 4" key="1">
    <citation type="submission" date="2018-08" db="EMBL/GenBank/DDBJ databases">
        <title>Pseudooceanicola sediminis CY03 in the family Rhodobacteracea.</title>
        <authorList>
            <person name="Zhang Y.-J."/>
        </authorList>
    </citation>
    <scope>NUCLEOTIDE SEQUENCE [LARGE SCALE GENOMIC DNA]</scope>
    <source>
        <strain evidence="3 4">CY03</strain>
    </source>
</reference>
<accession>A0A399J451</accession>